<dbReference type="GO" id="GO:0000166">
    <property type="term" value="F:nucleotide binding"/>
    <property type="evidence" value="ECO:0007669"/>
    <property type="project" value="InterPro"/>
</dbReference>
<keyword evidence="1" id="KW-0479">Metal-binding</keyword>
<reference evidence="3 4" key="1">
    <citation type="submission" date="2015-05" db="EMBL/GenBank/DDBJ databases">
        <title>Complete genome of Marinobacter psychrophilus strain 20041T isolated from sea-ice of the Canadian Basin.</title>
        <authorList>
            <person name="Song L."/>
            <person name="Ren L."/>
            <person name="Yu Y."/>
            <person name="Wang X."/>
        </authorList>
    </citation>
    <scope>NUCLEOTIDE SEQUENCE [LARGE SCALE GENOMIC DNA]</scope>
    <source>
        <strain evidence="3 4">20041</strain>
    </source>
</reference>
<dbReference type="GO" id="GO:0046872">
    <property type="term" value="F:metal ion binding"/>
    <property type="evidence" value="ECO:0007669"/>
    <property type="project" value="UniProtKB-KW"/>
</dbReference>
<evidence type="ECO:0000313" key="3">
    <source>
        <dbReference type="EMBL" id="AKO52581.1"/>
    </source>
</evidence>
<dbReference type="EMBL" id="CP011494">
    <property type="protein sequence ID" value="AKO52581.1"/>
    <property type="molecule type" value="Genomic_DNA"/>
</dbReference>
<dbReference type="InterPro" id="IPR023299">
    <property type="entry name" value="ATPase_P-typ_cyto_dom_N"/>
</dbReference>
<keyword evidence="4" id="KW-1185">Reference proteome</keyword>
<evidence type="ECO:0000256" key="2">
    <source>
        <dbReference type="SAM" id="Phobius"/>
    </source>
</evidence>
<accession>A0A0H4I0T9</accession>
<protein>
    <submittedName>
        <fullName evidence="3">Uncharacterized protein</fullName>
    </submittedName>
</protein>
<sequence length="123" mass="12933">MPDARDFDSPNGKGVTGKVDGKKVLLGNRLLMKLEGVDTSAFEEEAQQLRKDGATVIFAAVDGSVCGLLAIADPVKTTRLMGPDLLAFLLSCVLPGYGLVGFLTAPSNIRPWLSMSRPVGASV</sequence>
<dbReference type="PANTHER" id="PTHR46594:SF4">
    <property type="entry name" value="P-TYPE CATION-TRANSPORTING ATPASE"/>
    <property type="match status" value="1"/>
</dbReference>
<dbReference type="PANTHER" id="PTHR46594">
    <property type="entry name" value="P-TYPE CATION-TRANSPORTING ATPASE"/>
    <property type="match status" value="1"/>
</dbReference>
<organism evidence="3 4">
    <name type="scientific">Marinobacter psychrophilus</name>
    <dbReference type="NCBI Taxonomy" id="330734"/>
    <lineage>
        <taxon>Bacteria</taxon>
        <taxon>Pseudomonadati</taxon>
        <taxon>Pseudomonadota</taxon>
        <taxon>Gammaproteobacteria</taxon>
        <taxon>Pseudomonadales</taxon>
        <taxon>Marinobacteraceae</taxon>
        <taxon>Marinobacter</taxon>
    </lineage>
</organism>
<dbReference type="SUPFAM" id="SSF81660">
    <property type="entry name" value="Metal cation-transporting ATPase, ATP-binding domain N"/>
    <property type="match status" value="1"/>
</dbReference>
<keyword evidence="2" id="KW-0812">Transmembrane</keyword>
<dbReference type="PATRIC" id="fig|330734.3.peg.1955"/>
<keyword evidence="2" id="KW-0472">Membrane</keyword>
<keyword evidence="2" id="KW-1133">Transmembrane helix</keyword>
<dbReference type="KEGG" id="mpq:ABA45_09300"/>
<evidence type="ECO:0000256" key="1">
    <source>
        <dbReference type="ARBA" id="ARBA00022723"/>
    </source>
</evidence>
<dbReference type="STRING" id="330734.ABA45_09300"/>
<feature type="transmembrane region" description="Helical" evidence="2">
    <location>
        <begin position="85"/>
        <end position="105"/>
    </location>
</feature>
<dbReference type="AlphaFoldDB" id="A0A0H4I0T9"/>
<dbReference type="Proteomes" id="UP000036406">
    <property type="component" value="Chromosome"/>
</dbReference>
<proteinExistence type="predicted"/>
<gene>
    <name evidence="3" type="ORF">ABA45_09300</name>
</gene>
<name>A0A0H4I0T9_9GAMM</name>
<evidence type="ECO:0000313" key="4">
    <source>
        <dbReference type="Proteomes" id="UP000036406"/>
    </source>
</evidence>
<dbReference type="Gene3D" id="3.40.1110.10">
    <property type="entry name" value="Calcium-transporting ATPase, cytoplasmic domain N"/>
    <property type="match status" value="1"/>
</dbReference>